<dbReference type="InterPro" id="IPR016208">
    <property type="entry name" value="Ald_Oxase/xanthine_DH-like"/>
</dbReference>
<dbReference type="SUPFAM" id="SSF54665">
    <property type="entry name" value="CO dehydrogenase molybdoprotein N-domain-like"/>
    <property type="match status" value="1"/>
</dbReference>
<dbReference type="EMBL" id="JAME01000012">
    <property type="protein sequence ID" value="ETX29154.1"/>
    <property type="molecule type" value="Genomic_DNA"/>
</dbReference>
<dbReference type="InterPro" id="IPR008274">
    <property type="entry name" value="AldOxase/xan_DH_MoCoBD1"/>
</dbReference>
<feature type="domain" description="Aldehyde oxidase/xanthine dehydrogenase a/b hammerhead" evidence="3">
    <location>
        <begin position="29"/>
        <end position="144"/>
    </location>
</feature>
<dbReference type="STRING" id="1449351.RISW2_03025"/>
<name>X7FAQ3_9RHOB</name>
<dbReference type="Gene3D" id="3.30.365.10">
    <property type="entry name" value="Aldehyde oxidase/xanthine dehydrogenase, molybdopterin binding domain"/>
    <property type="match status" value="4"/>
</dbReference>
<keyword evidence="2" id="KW-0560">Oxidoreductase</keyword>
<dbReference type="eggNOG" id="COG1529">
    <property type="taxonomic scope" value="Bacteria"/>
</dbReference>
<dbReference type="PANTHER" id="PTHR11908">
    <property type="entry name" value="XANTHINE DEHYDROGENASE"/>
    <property type="match status" value="1"/>
</dbReference>
<dbReference type="Gene3D" id="3.90.1170.50">
    <property type="entry name" value="Aldehyde oxidase/xanthine dehydrogenase, a/b hammerhead"/>
    <property type="match status" value="1"/>
</dbReference>
<dbReference type="Pfam" id="PF01315">
    <property type="entry name" value="Ald_Xan_dh_C"/>
    <property type="match status" value="1"/>
</dbReference>
<gene>
    <name evidence="4" type="ORF">RISW2_03025</name>
</gene>
<accession>X7FAQ3</accession>
<dbReference type="SMART" id="SM01008">
    <property type="entry name" value="Ald_Xan_dh_C"/>
    <property type="match status" value="1"/>
</dbReference>
<dbReference type="Pfam" id="PF02738">
    <property type="entry name" value="MoCoBD_1"/>
    <property type="match status" value="1"/>
</dbReference>
<evidence type="ECO:0000256" key="1">
    <source>
        <dbReference type="ARBA" id="ARBA00022505"/>
    </source>
</evidence>
<organism evidence="4 5">
    <name type="scientific">Roseivivax isoporae LMG 25204</name>
    <dbReference type="NCBI Taxonomy" id="1449351"/>
    <lineage>
        <taxon>Bacteria</taxon>
        <taxon>Pseudomonadati</taxon>
        <taxon>Pseudomonadota</taxon>
        <taxon>Alphaproteobacteria</taxon>
        <taxon>Rhodobacterales</taxon>
        <taxon>Roseobacteraceae</taxon>
        <taxon>Roseivivax</taxon>
    </lineage>
</organism>
<dbReference type="InterPro" id="IPR046867">
    <property type="entry name" value="AldOxase/xan_DH_MoCoBD2"/>
</dbReference>
<dbReference type="Proteomes" id="UP000023430">
    <property type="component" value="Unassembled WGS sequence"/>
</dbReference>
<evidence type="ECO:0000256" key="2">
    <source>
        <dbReference type="ARBA" id="ARBA00023002"/>
    </source>
</evidence>
<reference evidence="4 5" key="1">
    <citation type="submission" date="2014-01" db="EMBL/GenBank/DDBJ databases">
        <title>Roseivivax isoporae LMG 25204 Genome Sequencing.</title>
        <authorList>
            <person name="Lai Q."/>
            <person name="Li G."/>
            <person name="Shao Z."/>
        </authorList>
    </citation>
    <scope>NUCLEOTIDE SEQUENCE [LARGE SCALE GENOMIC DNA]</scope>
    <source>
        <strain evidence="4 5">LMG 25204</strain>
    </source>
</reference>
<comment type="caution">
    <text evidence="4">The sequence shown here is derived from an EMBL/GenBank/DDBJ whole genome shotgun (WGS) entry which is preliminary data.</text>
</comment>
<dbReference type="GO" id="GO:0005506">
    <property type="term" value="F:iron ion binding"/>
    <property type="evidence" value="ECO:0007669"/>
    <property type="project" value="InterPro"/>
</dbReference>
<dbReference type="Pfam" id="PF20256">
    <property type="entry name" value="MoCoBD_2"/>
    <property type="match status" value="1"/>
</dbReference>
<dbReference type="PATRIC" id="fig|1449351.3.peg.1984"/>
<evidence type="ECO:0000313" key="5">
    <source>
        <dbReference type="Proteomes" id="UP000023430"/>
    </source>
</evidence>
<dbReference type="InterPro" id="IPR036856">
    <property type="entry name" value="Ald_Oxase/Xan_DH_a/b_sf"/>
</dbReference>
<dbReference type="RefSeq" id="WP_043769753.1">
    <property type="nucleotide sequence ID" value="NZ_JAME01000012.1"/>
</dbReference>
<evidence type="ECO:0000313" key="4">
    <source>
        <dbReference type="EMBL" id="ETX29154.1"/>
    </source>
</evidence>
<dbReference type="GO" id="GO:0016491">
    <property type="term" value="F:oxidoreductase activity"/>
    <property type="evidence" value="ECO:0007669"/>
    <property type="project" value="UniProtKB-KW"/>
</dbReference>
<keyword evidence="5" id="KW-1185">Reference proteome</keyword>
<proteinExistence type="predicted"/>
<dbReference type="SUPFAM" id="SSF56003">
    <property type="entry name" value="Molybdenum cofactor-binding domain"/>
    <property type="match status" value="1"/>
</dbReference>
<protein>
    <submittedName>
        <fullName evidence="4">Carbon monoxide dehydrogenase</fullName>
    </submittedName>
</protein>
<evidence type="ECO:0000259" key="3">
    <source>
        <dbReference type="SMART" id="SM01008"/>
    </source>
</evidence>
<dbReference type="AlphaFoldDB" id="X7FAQ3"/>
<keyword evidence="1" id="KW-0500">Molybdenum</keyword>
<dbReference type="OrthoDB" id="9758509at2"/>
<dbReference type="InterPro" id="IPR000674">
    <property type="entry name" value="Ald_Oxase/Xan_DH_a/b"/>
</dbReference>
<sequence>MTIRFDDPNRPNSYIGRTVPRPNAGKLVAGQGRYVDDITLPRMVHVAFVRSPHAHARIVSIDVGDAQAAKGVVRIVDGTEMATICTPWEGKLAHLQGMKTPPQHALAVDRVRYLGEPVVAVVARTRAEAEDAADLVVVDYDPLPAVTDLMTALDADTPIIHEGYEDNLCFRRTNEAGDVDGTFAGAHKVVEGWFKSGRHTGVTLEPRAIVADWKAGEAELTAHVSNQAPHMLQVLLAKHLDLPESRVRVVCGDVGGSFGVKVHVYPDEVATAALSKMLGRPVKFTADRLESFLSDIHARDHEATGRIALDADGRILGFDVDDWAAIGPYSIYPRTSAVEGLQVTNLIGGPYAFDHYRVRSSTVFQNKGICAQYRAVGHPVAVAITEGLVDKAAHEMGIDPVEFRRRNVIRDDAYPVSTVAGLKLEGLSHEKSLDALVEAMDYDALRAEQAELRAKGIHRGIGIASFIELTNPSPFMYGIGGARISAQDGCTVRMDPDGSVVALTGVTEQGQGTEAIMAQIVAEAVGIRPHMVRVVTGDTRVTPFGGGTWASRGAGIGGEAALRAGRALRDQILEVAASMLQGKAAALDIRDGVIVDAETGEDRLPIEEVGRIVYFRGDTLPPDLPRELMQTRHYITSNYPYAFTNGVQASLVEVDPDTGFVKLLKHWCVEDCGRIINPQLVDEQIRGGIVQGIGGALFEEVCYDAEGQMLNGSMADYLVPMSGEMPDMVIRHIETPTEEGALGAKGAGEAGTAGAPAAIMNAINDAIRPLGGEVTAMPFTPERILRALGRIRD</sequence>
<dbReference type="PANTHER" id="PTHR11908:SF132">
    <property type="entry name" value="ALDEHYDE OXIDASE 1-RELATED"/>
    <property type="match status" value="1"/>
</dbReference>
<dbReference type="InterPro" id="IPR037165">
    <property type="entry name" value="AldOxase/xan_DH_Mopterin-bd_sf"/>
</dbReference>